<comment type="caution">
    <text evidence="1">The sequence shown here is derived from an EMBL/GenBank/DDBJ whole genome shotgun (WGS) entry which is preliminary data.</text>
</comment>
<keyword evidence="2" id="KW-1185">Reference proteome</keyword>
<name>A0A423VT12_CYTCH</name>
<dbReference type="OrthoDB" id="10380742at2759"/>
<sequence length="154" mass="17415">MGDINPVKGPNRDIPIEMVIMPQRTIRASTARHPRKLVPPILVRTRDTRVVYGFGKANFQSYVKVTLCNPHDGSAIDNENPLVGGVSQMITQRHMGSYVFDMRDPDGPYIYFVFKDLQFERLGEFNLCISMQVVDYRSCTGKPREPFRTGCCGG</sequence>
<gene>
    <name evidence="1" type="ORF">VSDG_05661</name>
</gene>
<organism evidence="1 2">
    <name type="scientific">Cytospora chrysosperma</name>
    <name type="common">Cytospora canker fungus</name>
    <name type="synonym">Sphaeria chrysosperma</name>
    <dbReference type="NCBI Taxonomy" id="252740"/>
    <lineage>
        <taxon>Eukaryota</taxon>
        <taxon>Fungi</taxon>
        <taxon>Dikarya</taxon>
        <taxon>Ascomycota</taxon>
        <taxon>Pezizomycotina</taxon>
        <taxon>Sordariomycetes</taxon>
        <taxon>Sordariomycetidae</taxon>
        <taxon>Diaporthales</taxon>
        <taxon>Cytosporaceae</taxon>
        <taxon>Cytospora</taxon>
    </lineage>
</organism>
<dbReference type="Proteomes" id="UP000284375">
    <property type="component" value="Unassembled WGS sequence"/>
</dbReference>
<protein>
    <submittedName>
        <fullName evidence="1">Uncharacterized protein</fullName>
    </submittedName>
</protein>
<accession>A0A423VT12</accession>
<dbReference type="EMBL" id="LJZO01000029">
    <property type="protein sequence ID" value="ROV94226.1"/>
    <property type="molecule type" value="Genomic_DNA"/>
</dbReference>
<dbReference type="AlphaFoldDB" id="A0A423VT12"/>
<reference evidence="1 2" key="1">
    <citation type="submission" date="2015-09" db="EMBL/GenBank/DDBJ databases">
        <title>Host preference determinants of Valsa canker pathogens revealed by comparative genomics.</title>
        <authorList>
            <person name="Yin Z."/>
            <person name="Huang L."/>
        </authorList>
    </citation>
    <scope>NUCLEOTIDE SEQUENCE [LARGE SCALE GENOMIC DNA]</scope>
    <source>
        <strain evidence="1 2">YSFL</strain>
    </source>
</reference>
<proteinExistence type="predicted"/>
<evidence type="ECO:0000313" key="1">
    <source>
        <dbReference type="EMBL" id="ROV94226.1"/>
    </source>
</evidence>
<evidence type="ECO:0000313" key="2">
    <source>
        <dbReference type="Proteomes" id="UP000284375"/>
    </source>
</evidence>